<evidence type="ECO:0008006" key="5">
    <source>
        <dbReference type="Google" id="ProtNLM"/>
    </source>
</evidence>
<comment type="caution">
    <text evidence="3">The sequence shown here is derived from an EMBL/GenBank/DDBJ whole genome shotgun (WGS) entry which is preliminary data.</text>
</comment>
<gene>
    <name evidence="3" type="ORF">TKK_000874</name>
</gene>
<dbReference type="Proteomes" id="UP001627154">
    <property type="component" value="Unassembled WGS sequence"/>
</dbReference>
<evidence type="ECO:0000256" key="2">
    <source>
        <dbReference type="SAM" id="MobiDB-lite"/>
    </source>
</evidence>
<reference evidence="3 4" key="1">
    <citation type="journal article" date="2024" name="bioRxiv">
        <title>A reference genome for Trichogramma kaykai: A tiny desert-dwelling parasitoid wasp with competing sex-ratio distorters.</title>
        <authorList>
            <person name="Culotta J."/>
            <person name="Lindsey A.R."/>
        </authorList>
    </citation>
    <scope>NUCLEOTIDE SEQUENCE [LARGE SCALE GENOMIC DNA]</scope>
    <source>
        <strain evidence="3 4">KSX58</strain>
    </source>
</reference>
<dbReference type="InterPro" id="IPR029055">
    <property type="entry name" value="Ntn_hydrolases_N"/>
</dbReference>
<dbReference type="AlphaFoldDB" id="A0ABD2XML9"/>
<evidence type="ECO:0000313" key="4">
    <source>
        <dbReference type="Proteomes" id="UP001627154"/>
    </source>
</evidence>
<sequence>MSMNNNNEQVHGEGEIINNRRVLSNKRDLKIRSQPDWKPMALDHERPVKRPRTEPSILGSLAVGLKNQTHAVLVTLEEANSDSLSYGMKKILPIDKHVGMATSGVTADASTISQDMRRECLHYQLSRRSKIPVTRLIDSITSKMNACARQDTKRPYGIGSLVAGYDDQGPHLFETCPSAGCSDGRAMATGAESRGARTYLEKHLDEFTSCEVEDLVRHGLRSARDTLPSEVYLSTKNISIGIVGKDTDFKILDDAETQRYLVEV</sequence>
<dbReference type="SUPFAM" id="SSF56235">
    <property type="entry name" value="N-terminal nucleophile aminohydrolases (Ntn hydrolases)"/>
    <property type="match status" value="1"/>
</dbReference>
<dbReference type="Pfam" id="PF00227">
    <property type="entry name" value="Proteasome"/>
    <property type="match status" value="1"/>
</dbReference>
<accession>A0ABD2XML9</accession>
<evidence type="ECO:0000313" key="3">
    <source>
        <dbReference type="EMBL" id="KAL3406731.1"/>
    </source>
</evidence>
<dbReference type="InterPro" id="IPR050115">
    <property type="entry name" value="Proteasome_alpha"/>
</dbReference>
<dbReference type="InterPro" id="IPR001353">
    <property type="entry name" value="Proteasome_sua/b"/>
</dbReference>
<dbReference type="PANTHER" id="PTHR11599">
    <property type="entry name" value="PROTEASOME SUBUNIT ALPHA/BETA"/>
    <property type="match status" value="1"/>
</dbReference>
<dbReference type="GO" id="GO:0000502">
    <property type="term" value="C:proteasome complex"/>
    <property type="evidence" value="ECO:0007669"/>
    <property type="project" value="UniProtKB-KW"/>
</dbReference>
<proteinExistence type="predicted"/>
<evidence type="ECO:0000256" key="1">
    <source>
        <dbReference type="ARBA" id="ARBA00022942"/>
    </source>
</evidence>
<dbReference type="Gene3D" id="3.60.20.10">
    <property type="entry name" value="Glutamine Phosphoribosylpyrophosphate, subunit 1, domain 1"/>
    <property type="match status" value="1"/>
</dbReference>
<feature type="region of interest" description="Disordered" evidence="2">
    <location>
        <begin position="1"/>
        <end position="21"/>
    </location>
</feature>
<dbReference type="EMBL" id="JBJJXI010000018">
    <property type="protein sequence ID" value="KAL3406731.1"/>
    <property type="molecule type" value="Genomic_DNA"/>
</dbReference>
<protein>
    <recommendedName>
        <fullName evidence="5">Proteasome endopeptidase complex</fullName>
    </recommendedName>
</protein>
<dbReference type="FunFam" id="3.60.20.10:FF:000063">
    <property type="entry name" value="Proteasome subunit alpha type"/>
    <property type="match status" value="1"/>
</dbReference>
<organism evidence="3 4">
    <name type="scientific">Trichogramma kaykai</name>
    <dbReference type="NCBI Taxonomy" id="54128"/>
    <lineage>
        <taxon>Eukaryota</taxon>
        <taxon>Metazoa</taxon>
        <taxon>Ecdysozoa</taxon>
        <taxon>Arthropoda</taxon>
        <taxon>Hexapoda</taxon>
        <taxon>Insecta</taxon>
        <taxon>Pterygota</taxon>
        <taxon>Neoptera</taxon>
        <taxon>Endopterygota</taxon>
        <taxon>Hymenoptera</taxon>
        <taxon>Apocrita</taxon>
        <taxon>Proctotrupomorpha</taxon>
        <taxon>Chalcidoidea</taxon>
        <taxon>Trichogrammatidae</taxon>
        <taxon>Trichogramma</taxon>
    </lineage>
</organism>
<keyword evidence="1" id="KW-0647">Proteasome</keyword>
<keyword evidence="4" id="KW-1185">Reference proteome</keyword>
<name>A0ABD2XML9_9HYME</name>